<accession>U4L3J5</accession>
<keyword evidence="4 7" id="KW-1133">Transmembrane helix</keyword>
<sequence>MFERIFNQPQSHASSTNGLASATDAKIAHPNNSHNPIREKSRRAQDLEAQGVQDADGWTDPYGPAPGFIGWFKLYWHDLIAFIFLAGLSLWLLMWSPVPYKKYFAVSFDPSSPTSETVNAEFGYPKRRQYVPIIGDALLAVFTPIVTIIVINCLGIGTYYPLGMRVPKLRRGGTLFLKRGSFWNVNNGCMGVIYSVMTGATIQIIVKLVVPGMRPHFLTVCDPQIGPDTKGEGYKGMYFTTSICRDHNDPKRMDEIANALQSFPSGHSVAAWAGLFYLSLYLNAHLKIFSNYHPSYWKLLLFVMPLVAATLIVGSLTLDMSHNWYDIVAGSFIGIMMAILSYRMCFASVWDFRWNHVPLRRGANRGREEVLGLGYTQQEMVDWCGGCATRRAGWGVATGVACGAPGDSTAAASVLHTIPR</sequence>
<evidence type="ECO:0000256" key="3">
    <source>
        <dbReference type="ARBA" id="ARBA00022692"/>
    </source>
</evidence>
<feature type="transmembrane region" description="Helical" evidence="7">
    <location>
        <begin position="137"/>
        <end position="162"/>
    </location>
</feature>
<dbReference type="AlphaFoldDB" id="U4L3J5"/>
<comment type="subcellular location">
    <subcellularLocation>
        <location evidence="1">Membrane</location>
        <topology evidence="1">Multi-pass membrane protein</topology>
    </subcellularLocation>
</comment>
<feature type="transmembrane region" description="Helical" evidence="7">
    <location>
        <begin position="79"/>
        <end position="98"/>
    </location>
</feature>
<dbReference type="SUPFAM" id="SSF48317">
    <property type="entry name" value="Acid phosphatase/Vanadium-dependent haloperoxidase"/>
    <property type="match status" value="1"/>
</dbReference>
<dbReference type="PANTHER" id="PTHR10165">
    <property type="entry name" value="LIPID PHOSPHATE PHOSPHATASE"/>
    <property type="match status" value="1"/>
</dbReference>
<feature type="region of interest" description="Disordered" evidence="6">
    <location>
        <begin position="26"/>
        <end position="49"/>
    </location>
</feature>
<keyword evidence="5 7" id="KW-0472">Membrane</keyword>
<dbReference type="SMART" id="SM00014">
    <property type="entry name" value="acidPPc"/>
    <property type="match status" value="1"/>
</dbReference>
<dbReference type="InterPro" id="IPR043216">
    <property type="entry name" value="PAP-like"/>
</dbReference>
<dbReference type="EMBL" id="HF935514">
    <property type="protein sequence ID" value="CCX10153.1"/>
    <property type="molecule type" value="Genomic_DNA"/>
</dbReference>
<dbReference type="Pfam" id="PF01569">
    <property type="entry name" value="PAP2"/>
    <property type="match status" value="1"/>
</dbReference>
<dbReference type="GO" id="GO:0008195">
    <property type="term" value="F:phosphatidate phosphatase activity"/>
    <property type="evidence" value="ECO:0007669"/>
    <property type="project" value="TreeGrafter"/>
</dbReference>
<dbReference type="GO" id="GO:0046839">
    <property type="term" value="P:phospholipid dephosphorylation"/>
    <property type="evidence" value="ECO:0007669"/>
    <property type="project" value="TreeGrafter"/>
</dbReference>
<feature type="compositionally biased region" description="Polar residues" evidence="6">
    <location>
        <begin position="7"/>
        <end position="20"/>
    </location>
</feature>
<evidence type="ECO:0000256" key="4">
    <source>
        <dbReference type="ARBA" id="ARBA00022989"/>
    </source>
</evidence>
<reference evidence="9 10" key="1">
    <citation type="journal article" date="2013" name="PLoS Genet.">
        <title>The genome and development-dependent transcriptomes of Pyronema confluens: a window into fungal evolution.</title>
        <authorList>
            <person name="Traeger S."/>
            <person name="Altegoer F."/>
            <person name="Freitag M."/>
            <person name="Gabaldon T."/>
            <person name="Kempken F."/>
            <person name="Kumar A."/>
            <person name="Marcet-Houben M."/>
            <person name="Poggeler S."/>
            <person name="Stajich J.E."/>
            <person name="Nowrousian M."/>
        </authorList>
    </citation>
    <scope>NUCLEOTIDE SEQUENCE [LARGE SCALE GENOMIC DNA]</scope>
    <source>
        <strain evidence="10">CBS 100304</strain>
        <tissue evidence="9">Vegetative mycelium</tissue>
    </source>
</reference>
<comment type="similarity">
    <text evidence="2">Belongs to the PA-phosphatase related phosphoesterase family.</text>
</comment>
<feature type="transmembrane region" description="Helical" evidence="7">
    <location>
        <begin position="265"/>
        <end position="284"/>
    </location>
</feature>
<evidence type="ECO:0000256" key="6">
    <source>
        <dbReference type="SAM" id="MobiDB-lite"/>
    </source>
</evidence>
<keyword evidence="10" id="KW-1185">Reference proteome</keyword>
<feature type="transmembrane region" description="Helical" evidence="7">
    <location>
        <begin position="183"/>
        <end position="206"/>
    </location>
</feature>
<dbReference type="PANTHER" id="PTHR10165:SF84">
    <property type="entry name" value="PHOSPHATIDIC ACID PHOSPHATASE BETA"/>
    <property type="match status" value="1"/>
</dbReference>
<dbReference type="GO" id="GO:0006644">
    <property type="term" value="P:phospholipid metabolic process"/>
    <property type="evidence" value="ECO:0007669"/>
    <property type="project" value="InterPro"/>
</dbReference>
<feature type="compositionally biased region" description="Basic and acidic residues" evidence="6">
    <location>
        <begin position="36"/>
        <end position="46"/>
    </location>
</feature>
<dbReference type="InterPro" id="IPR036938">
    <property type="entry name" value="PAP2/HPO_sf"/>
</dbReference>
<dbReference type="Proteomes" id="UP000018144">
    <property type="component" value="Unassembled WGS sequence"/>
</dbReference>
<dbReference type="InterPro" id="IPR000326">
    <property type="entry name" value="PAP2/HPO"/>
</dbReference>
<evidence type="ECO:0000259" key="8">
    <source>
        <dbReference type="SMART" id="SM00014"/>
    </source>
</evidence>
<dbReference type="GO" id="GO:0016020">
    <property type="term" value="C:membrane"/>
    <property type="evidence" value="ECO:0007669"/>
    <property type="project" value="UniProtKB-SubCell"/>
</dbReference>
<keyword evidence="3 7" id="KW-0812">Transmembrane</keyword>
<dbReference type="OrthoDB" id="10030083at2759"/>
<name>U4L3J5_PYROM</name>
<evidence type="ECO:0000256" key="7">
    <source>
        <dbReference type="SAM" id="Phobius"/>
    </source>
</evidence>
<evidence type="ECO:0000256" key="2">
    <source>
        <dbReference type="ARBA" id="ARBA00008816"/>
    </source>
</evidence>
<evidence type="ECO:0000256" key="5">
    <source>
        <dbReference type="ARBA" id="ARBA00023136"/>
    </source>
</evidence>
<feature type="transmembrane region" description="Helical" evidence="7">
    <location>
        <begin position="324"/>
        <end position="345"/>
    </location>
</feature>
<gene>
    <name evidence="9" type="ORF">PCON_09746</name>
</gene>
<feature type="region of interest" description="Disordered" evidence="6">
    <location>
        <begin position="1"/>
        <end position="20"/>
    </location>
</feature>
<feature type="domain" description="Phosphatidic acid phosphatase type 2/haloperoxidase" evidence="8">
    <location>
        <begin position="187"/>
        <end position="342"/>
    </location>
</feature>
<protein>
    <submittedName>
        <fullName evidence="9">Similar to Lipid phosphate phosphatase 1 acc. no. Q9ZU49</fullName>
    </submittedName>
</protein>
<evidence type="ECO:0000256" key="1">
    <source>
        <dbReference type="ARBA" id="ARBA00004141"/>
    </source>
</evidence>
<evidence type="ECO:0000313" key="10">
    <source>
        <dbReference type="Proteomes" id="UP000018144"/>
    </source>
</evidence>
<dbReference type="eggNOG" id="KOG3030">
    <property type="taxonomic scope" value="Eukaryota"/>
</dbReference>
<dbReference type="STRING" id="1076935.U4L3J5"/>
<evidence type="ECO:0000313" key="9">
    <source>
        <dbReference type="EMBL" id="CCX10153.1"/>
    </source>
</evidence>
<organism evidence="9 10">
    <name type="scientific">Pyronema omphalodes (strain CBS 100304)</name>
    <name type="common">Pyronema confluens</name>
    <dbReference type="NCBI Taxonomy" id="1076935"/>
    <lineage>
        <taxon>Eukaryota</taxon>
        <taxon>Fungi</taxon>
        <taxon>Dikarya</taxon>
        <taxon>Ascomycota</taxon>
        <taxon>Pezizomycotina</taxon>
        <taxon>Pezizomycetes</taxon>
        <taxon>Pezizales</taxon>
        <taxon>Pyronemataceae</taxon>
        <taxon>Pyronema</taxon>
    </lineage>
</organism>
<dbReference type="Gene3D" id="1.20.144.10">
    <property type="entry name" value="Phosphatidic acid phosphatase type 2/haloperoxidase"/>
    <property type="match status" value="1"/>
</dbReference>
<proteinExistence type="inferred from homology"/>
<feature type="transmembrane region" description="Helical" evidence="7">
    <location>
        <begin position="296"/>
        <end position="318"/>
    </location>
</feature>